<name>A0A316J4H7_9HYPH</name>
<dbReference type="GO" id="GO:0003858">
    <property type="term" value="F:3-hydroxybutyrate dehydrogenase activity"/>
    <property type="evidence" value="ECO:0007669"/>
    <property type="project" value="InterPro"/>
</dbReference>
<dbReference type="OrthoDB" id="9804774at2"/>
<dbReference type="PRINTS" id="PR00081">
    <property type="entry name" value="GDHRDH"/>
</dbReference>
<dbReference type="Pfam" id="PF00106">
    <property type="entry name" value="adh_short"/>
    <property type="match status" value="1"/>
</dbReference>
<dbReference type="InterPro" id="IPR036291">
    <property type="entry name" value="NAD(P)-bd_dom_sf"/>
</dbReference>
<dbReference type="NCBIfam" id="TIGR01963">
    <property type="entry name" value="PHB_DH"/>
    <property type="match status" value="1"/>
</dbReference>
<evidence type="ECO:0000313" key="3">
    <source>
        <dbReference type="EMBL" id="PWL16822.1"/>
    </source>
</evidence>
<organism evidence="3 4">
    <name type="scientific">Falsochrobactrum shanghaiense</name>
    <dbReference type="NCBI Taxonomy" id="2201899"/>
    <lineage>
        <taxon>Bacteria</taxon>
        <taxon>Pseudomonadati</taxon>
        <taxon>Pseudomonadota</taxon>
        <taxon>Alphaproteobacteria</taxon>
        <taxon>Hyphomicrobiales</taxon>
        <taxon>Brucellaceae</taxon>
        <taxon>Falsochrobactrum</taxon>
    </lineage>
</organism>
<sequence>MSASPDRKTAIITGSNSGIGLAIAHAIATAGHNVVINSFTDREEDHALAQTIARKHGVNVIYIQADMAKADQCRALIDKSVAALGSADILVNNAGIQHVAPIEDFPPEQWDRIIAINLTSAFHTIAAAIPHMKKAGWGRIINIASAHGLVASPYKSAYVAAKHGIVGLTRTTALELAQHQITANAICPGYVLTPLVEAQIPDQMKAYNMDRETVIHDVMLEKQPTKQFVTAGQIGALAAFLITDAAAQINGAALPVDGGWTAE</sequence>
<dbReference type="PROSITE" id="PS00061">
    <property type="entry name" value="ADH_SHORT"/>
    <property type="match status" value="1"/>
</dbReference>
<dbReference type="InterPro" id="IPR020904">
    <property type="entry name" value="Sc_DH/Rdtase_CS"/>
</dbReference>
<accession>A0A316J4H7</accession>
<evidence type="ECO:0000313" key="4">
    <source>
        <dbReference type="Proteomes" id="UP000245865"/>
    </source>
</evidence>
<dbReference type="InterPro" id="IPR011294">
    <property type="entry name" value="3-OHbutyrate_DH"/>
</dbReference>
<dbReference type="PANTHER" id="PTHR42879">
    <property type="entry name" value="3-OXOACYL-(ACYL-CARRIER-PROTEIN) REDUCTASE"/>
    <property type="match status" value="1"/>
</dbReference>
<dbReference type="PRINTS" id="PR00080">
    <property type="entry name" value="SDRFAMILY"/>
</dbReference>
<dbReference type="FunFam" id="3.40.50.720:FF:000084">
    <property type="entry name" value="Short-chain dehydrogenase reductase"/>
    <property type="match status" value="1"/>
</dbReference>
<keyword evidence="4" id="KW-1185">Reference proteome</keyword>
<dbReference type="SUPFAM" id="SSF51735">
    <property type="entry name" value="NAD(P)-binding Rossmann-fold domains"/>
    <property type="match status" value="1"/>
</dbReference>
<dbReference type="AlphaFoldDB" id="A0A316J4H7"/>
<dbReference type="Proteomes" id="UP000245865">
    <property type="component" value="Unassembled WGS sequence"/>
</dbReference>
<protein>
    <submittedName>
        <fullName evidence="3">3-hydroxybutyrate dehydrogenase</fullName>
    </submittedName>
</protein>
<dbReference type="GO" id="GO:0032787">
    <property type="term" value="P:monocarboxylic acid metabolic process"/>
    <property type="evidence" value="ECO:0007669"/>
    <property type="project" value="UniProtKB-ARBA"/>
</dbReference>
<proteinExistence type="inferred from homology"/>
<dbReference type="EMBL" id="QGDB01000006">
    <property type="protein sequence ID" value="PWL16822.1"/>
    <property type="molecule type" value="Genomic_DNA"/>
</dbReference>
<dbReference type="InterPro" id="IPR002347">
    <property type="entry name" value="SDR_fam"/>
</dbReference>
<gene>
    <name evidence="3" type="ORF">DKP76_15070</name>
</gene>
<reference evidence="3 4" key="1">
    <citation type="submission" date="2018-05" db="EMBL/GenBank/DDBJ databases">
        <title>Comparative genomic sequence analysis between strain HN4 and CCM 8460T (Falsochrobactrum ovis) will provide more evidence to prove that HN4 is a new species of Falsochrobactrum.</title>
        <authorList>
            <person name="Lyu W."/>
            <person name="Sun L."/>
            <person name="Yao L."/>
        </authorList>
    </citation>
    <scope>NUCLEOTIDE SEQUENCE [LARGE SCALE GENOMIC DNA]</scope>
    <source>
        <strain evidence="3 4">HN4</strain>
    </source>
</reference>
<comment type="caution">
    <text evidence="3">The sequence shown here is derived from an EMBL/GenBank/DDBJ whole genome shotgun (WGS) entry which is preliminary data.</text>
</comment>
<dbReference type="Gene3D" id="3.40.50.720">
    <property type="entry name" value="NAD(P)-binding Rossmann-like Domain"/>
    <property type="match status" value="1"/>
</dbReference>
<dbReference type="RefSeq" id="WP_109707627.1">
    <property type="nucleotide sequence ID" value="NZ_QGDB01000006.1"/>
</dbReference>
<evidence type="ECO:0000256" key="2">
    <source>
        <dbReference type="RuleBase" id="RU000363"/>
    </source>
</evidence>
<dbReference type="InterPro" id="IPR050259">
    <property type="entry name" value="SDR"/>
</dbReference>
<dbReference type="PANTHER" id="PTHR42879:SF2">
    <property type="entry name" value="3-OXOACYL-[ACYL-CARRIER-PROTEIN] REDUCTASE FABG"/>
    <property type="match status" value="1"/>
</dbReference>
<evidence type="ECO:0000256" key="1">
    <source>
        <dbReference type="ARBA" id="ARBA00006484"/>
    </source>
</evidence>
<comment type="similarity">
    <text evidence="1 2">Belongs to the short-chain dehydrogenases/reductases (SDR) family.</text>
</comment>
<dbReference type="NCBIfam" id="NF009093">
    <property type="entry name" value="PRK12429.1"/>
    <property type="match status" value="1"/>
</dbReference>